<dbReference type="Pfam" id="PF00076">
    <property type="entry name" value="RRM_1"/>
    <property type="match status" value="1"/>
</dbReference>
<dbReference type="RefSeq" id="XP_003059145.1">
    <property type="nucleotide sequence ID" value="XM_003059099.1"/>
</dbReference>
<reference evidence="5 6" key="1">
    <citation type="journal article" date="2009" name="Science">
        <title>Green evolution and dynamic adaptations revealed by genomes of the marine picoeukaryotes Micromonas.</title>
        <authorList>
            <person name="Worden A.Z."/>
            <person name="Lee J.H."/>
            <person name="Mock T."/>
            <person name="Rouze P."/>
            <person name="Simmons M.P."/>
            <person name="Aerts A.L."/>
            <person name="Allen A.E."/>
            <person name="Cuvelier M.L."/>
            <person name="Derelle E."/>
            <person name="Everett M.V."/>
            <person name="Foulon E."/>
            <person name="Grimwood J."/>
            <person name="Gundlach H."/>
            <person name="Henrissat B."/>
            <person name="Napoli C."/>
            <person name="McDonald S.M."/>
            <person name="Parker M.S."/>
            <person name="Rombauts S."/>
            <person name="Salamov A."/>
            <person name="Von Dassow P."/>
            <person name="Badger J.H."/>
            <person name="Coutinho P.M."/>
            <person name="Demir E."/>
            <person name="Dubchak I."/>
            <person name="Gentemann C."/>
            <person name="Eikrem W."/>
            <person name="Gready J.E."/>
            <person name="John U."/>
            <person name="Lanier W."/>
            <person name="Lindquist E.A."/>
            <person name="Lucas S."/>
            <person name="Mayer K.F."/>
            <person name="Moreau H."/>
            <person name="Not F."/>
            <person name="Otillar R."/>
            <person name="Panaud O."/>
            <person name="Pangilinan J."/>
            <person name="Paulsen I."/>
            <person name="Piegu B."/>
            <person name="Poliakov A."/>
            <person name="Robbens S."/>
            <person name="Schmutz J."/>
            <person name="Toulza E."/>
            <person name="Wyss T."/>
            <person name="Zelensky A."/>
            <person name="Zhou K."/>
            <person name="Armbrust E.V."/>
            <person name="Bhattacharya D."/>
            <person name="Goodenough U.W."/>
            <person name="Van de Peer Y."/>
            <person name="Grigoriev I.V."/>
        </authorList>
    </citation>
    <scope>NUCLEOTIDE SEQUENCE [LARGE SCALE GENOMIC DNA]</scope>
    <source>
        <strain evidence="5 6">CCMP1545</strain>
    </source>
</reference>
<feature type="domain" description="RRM" evidence="4">
    <location>
        <begin position="1"/>
        <end position="77"/>
    </location>
</feature>
<feature type="compositionally biased region" description="Gly residues" evidence="3">
    <location>
        <begin position="96"/>
        <end position="106"/>
    </location>
</feature>
<dbReference type="AlphaFoldDB" id="C1MU69"/>
<name>C1MU69_MICPC</name>
<dbReference type="STRING" id="564608.C1MU69"/>
<sequence>IFLGGLPFDTDERTLRDLCERYGDVESVKISYDVETRKSRGFAFITFARLDDALDAAERINGTDVEGRIVRCNMAEDKPERANGGGSAGKHHHQARGGGGGGGVGG</sequence>
<dbReference type="InterPro" id="IPR035979">
    <property type="entry name" value="RBD_domain_sf"/>
</dbReference>
<organism evidence="6">
    <name type="scientific">Micromonas pusilla (strain CCMP1545)</name>
    <name type="common">Picoplanktonic green alga</name>
    <dbReference type="NCBI Taxonomy" id="564608"/>
    <lineage>
        <taxon>Eukaryota</taxon>
        <taxon>Viridiplantae</taxon>
        <taxon>Chlorophyta</taxon>
        <taxon>Mamiellophyceae</taxon>
        <taxon>Mamiellales</taxon>
        <taxon>Mamiellaceae</taxon>
        <taxon>Micromonas</taxon>
    </lineage>
</organism>
<protein>
    <submittedName>
        <fullName evidence="5">Predicted protein</fullName>
    </submittedName>
</protein>
<dbReference type="PANTHER" id="PTHR48027">
    <property type="entry name" value="HETEROGENEOUS NUCLEAR RIBONUCLEOPROTEIN 87F-RELATED"/>
    <property type="match status" value="1"/>
</dbReference>
<feature type="region of interest" description="Disordered" evidence="3">
    <location>
        <begin position="76"/>
        <end position="106"/>
    </location>
</feature>
<keyword evidence="6" id="KW-1185">Reference proteome</keyword>
<evidence type="ECO:0000313" key="6">
    <source>
        <dbReference type="Proteomes" id="UP000001876"/>
    </source>
</evidence>
<dbReference type="InterPro" id="IPR052462">
    <property type="entry name" value="SLIRP/GR-RBP-like"/>
</dbReference>
<evidence type="ECO:0000259" key="4">
    <source>
        <dbReference type="PROSITE" id="PS50102"/>
    </source>
</evidence>
<keyword evidence="1 2" id="KW-0694">RNA-binding</keyword>
<evidence type="ECO:0000256" key="1">
    <source>
        <dbReference type="ARBA" id="ARBA00022884"/>
    </source>
</evidence>
<dbReference type="GO" id="GO:0003723">
    <property type="term" value="F:RNA binding"/>
    <property type="evidence" value="ECO:0007669"/>
    <property type="project" value="UniProtKB-UniRule"/>
</dbReference>
<dbReference type="OMA" id="NMANERP"/>
<dbReference type="OrthoDB" id="439808at2759"/>
<dbReference type="KEGG" id="mpp:MICPUCDRAFT_9156"/>
<dbReference type="eggNOG" id="KOG0118">
    <property type="taxonomic scope" value="Eukaryota"/>
</dbReference>
<evidence type="ECO:0000256" key="3">
    <source>
        <dbReference type="SAM" id="MobiDB-lite"/>
    </source>
</evidence>
<evidence type="ECO:0000256" key="2">
    <source>
        <dbReference type="PROSITE-ProRule" id="PRU00176"/>
    </source>
</evidence>
<dbReference type="InterPro" id="IPR012677">
    <property type="entry name" value="Nucleotide-bd_a/b_plait_sf"/>
</dbReference>
<dbReference type="EMBL" id="GG663740">
    <property type="protein sequence ID" value="EEH56277.1"/>
    <property type="molecule type" value="Genomic_DNA"/>
</dbReference>
<dbReference type="SMART" id="SM00360">
    <property type="entry name" value="RRM"/>
    <property type="match status" value="1"/>
</dbReference>
<proteinExistence type="predicted"/>
<feature type="non-terminal residue" evidence="5">
    <location>
        <position position="1"/>
    </location>
</feature>
<dbReference type="SUPFAM" id="SSF54928">
    <property type="entry name" value="RNA-binding domain, RBD"/>
    <property type="match status" value="1"/>
</dbReference>
<gene>
    <name evidence="5" type="ORF">MICPUCDRAFT_9156</name>
</gene>
<evidence type="ECO:0000313" key="5">
    <source>
        <dbReference type="EMBL" id="EEH56277.1"/>
    </source>
</evidence>
<dbReference type="PROSITE" id="PS50102">
    <property type="entry name" value="RRM"/>
    <property type="match status" value="1"/>
</dbReference>
<dbReference type="InterPro" id="IPR000504">
    <property type="entry name" value="RRM_dom"/>
</dbReference>
<dbReference type="GeneID" id="9684883"/>
<accession>C1MU69</accession>
<dbReference type="Proteomes" id="UP000001876">
    <property type="component" value="Unassembled WGS sequence"/>
</dbReference>
<feature type="non-terminal residue" evidence="5">
    <location>
        <position position="106"/>
    </location>
</feature>
<dbReference type="Gene3D" id="3.30.70.330">
    <property type="match status" value="1"/>
</dbReference>